<proteinExistence type="predicted"/>
<accession>A0A6J5QRW3</accession>
<evidence type="ECO:0000313" key="2">
    <source>
        <dbReference type="EMBL" id="CAB4219247.1"/>
    </source>
</evidence>
<sequence length="172" mass="19616">MTLSKKLGKQFQQVKDEIQIKKITIDLGEVKFDLKMKVPLKKEMEDINAKILTPAKEKIDDVFERLSGPMRKTLEEGGEEFVKALNESKQTITITDDDIIVDGTSLRQVAQYQAIEETRVEEYFHLLISETGEAINESFEQISAEFPDFAIKEIVQSIQSTISPDYKSAKKN</sequence>
<reference evidence="1" key="1">
    <citation type="submission" date="2020-05" db="EMBL/GenBank/DDBJ databases">
        <authorList>
            <person name="Chiriac C."/>
            <person name="Salcher M."/>
            <person name="Ghai R."/>
            <person name="Kavagutti S V."/>
        </authorList>
    </citation>
    <scope>NUCLEOTIDE SEQUENCE</scope>
</reference>
<evidence type="ECO:0000313" key="1">
    <source>
        <dbReference type="EMBL" id="CAB4187240.1"/>
    </source>
</evidence>
<dbReference type="EMBL" id="LR797112">
    <property type="protein sequence ID" value="CAB4187240.1"/>
    <property type="molecule type" value="Genomic_DNA"/>
</dbReference>
<gene>
    <name evidence="1" type="ORF">UFOVP1163_10</name>
    <name evidence="2" type="ORF">UFOVP1613_8</name>
</gene>
<organism evidence="1">
    <name type="scientific">uncultured Caudovirales phage</name>
    <dbReference type="NCBI Taxonomy" id="2100421"/>
    <lineage>
        <taxon>Viruses</taxon>
        <taxon>Duplodnaviria</taxon>
        <taxon>Heunggongvirae</taxon>
        <taxon>Uroviricota</taxon>
        <taxon>Caudoviricetes</taxon>
        <taxon>Peduoviridae</taxon>
        <taxon>Maltschvirus</taxon>
        <taxon>Maltschvirus maltsch</taxon>
    </lineage>
</organism>
<dbReference type="EMBL" id="LR797478">
    <property type="protein sequence ID" value="CAB4219247.1"/>
    <property type="molecule type" value="Genomic_DNA"/>
</dbReference>
<protein>
    <submittedName>
        <fullName evidence="1">Uncharacterized protein</fullName>
    </submittedName>
</protein>
<name>A0A6J5QRW3_9CAUD</name>